<dbReference type="OrthoDB" id="72851at2759"/>
<dbReference type="AlphaFoldDB" id="A0A8K0N2T5"/>
<keyword evidence="7" id="KW-0961">Cell wall biogenesis/degradation</keyword>
<dbReference type="Proteomes" id="UP000797356">
    <property type="component" value="Chromosome 6"/>
</dbReference>
<gene>
    <name evidence="10" type="ORF">COCNU_06G002460</name>
</gene>
<keyword evidence="4 9" id="KW-0812">Transmembrane</keyword>
<comment type="caution">
    <text evidence="10">The sequence shown here is derived from an EMBL/GenBank/DDBJ whole genome shotgun (WGS) entry which is preliminary data.</text>
</comment>
<feature type="transmembrane region" description="Helical" evidence="9">
    <location>
        <begin position="21"/>
        <end position="41"/>
    </location>
</feature>
<keyword evidence="5 9" id="KW-1133">Transmembrane helix</keyword>
<dbReference type="GO" id="GO:0012505">
    <property type="term" value="C:endomembrane system"/>
    <property type="evidence" value="ECO:0007669"/>
    <property type="project" value="UniProtKB-SubCell"/>
</dbReference>
<evidence type="ECO:0000313" key="10">
    <source>
        <dbReference type="EMBL" id="KAG1346417.1"/>
    </source>
</evidence>
<reference evidence="10" key="2">
    <citation type="submission" date="2019-07" db="EMBL/GenBank/DDBJ databases">
        <authorList>
            <person name="Yang Y."/>
            <person name="Bocs S."/>
            <person name="Baudouin L."/>
        </authorList>
    </citation>
    <scope>NUCLEOTIDE SEQUENCE</scope>
    <source>
        <tissue evidence="10">Spear leaf of Hainan Tall coconut</tissue>
    </source>
</reference>
<keyword evidence="2" id="KW-0328">Glycosyltransferase</keyword>
<dbReference type="GO" id="GO:0016760">
    <property type="term" value="F:cellulose synthase (UDP-forming) activity"/>
    <property type="evidence" value="ECO:0007669"/>
    <property type="project" value="InterPro"/>
</dbReference>
<organism evidence="10 11">
    <name type="scientific">Cocos nucifera</name>
    <name type="common">Coconut palm</name>
    <dbReference type="NCBI Taxonomy" id="13894"/>
    <lineage>
        <taxon>Eukaryota</taxon>
        <taxon>Viridiplantae</taxon>
        <taxon>Streptophyta</taxon>
        <taxon>Embryophyta</taxon>
        <taxon>Tracheophyta</taxon>
        <taxon>Spermatophyta</taxon>
        <taxon>Magnoliopsida</taxon>
        <taxon>Liliopsida</taxon>
        <taxon>Arecaceae</taxon>
        <taxon>Arecoideae</taxon>
        <taxon>Cocoseae</taxon>
        <taxon>Attaleinae</taxon>
        <taxon>Cocos</taxon>
    </lineage>
</organism>
<comment type="subcellular location">
    <subcellularLocation>
        <location evidence="1">Endomembrane system</location>
        <topology evidence="1">Multi-pass membrane protein</topology>
    </subcellularLocation>
</comment>
<feature type="binding site" evidence="8">
    <location>
        <position position="112"/>
    </location>
    <ligand>
        <name>UDP-alpha-D-glucose</name>
        <dbReference type="ChEBI" id="CHEBI:58885"/>
    </ligand>
</feature>
<dbReference type="InterPro" id="IPR029044">
    <property type="entry name" value="Nucleotide-diphossugar_trans"/>
</dbReference>
<protein>
    <submittedName>
        <fullName evidence="10">Putative Cellulose synthase-like protein G3</fullName>
    </submittedName>
</protein>
<evidence type="ECO:0000256" key="5">
    <source>
        <dbReference type="ARBA" id="ARBA00022989"/>
    </source>
</evidence>
<dbReference type="InterPro" id="IPR005150">
    <property type="entry name" value="Cellulose_synth"/>
</dbReference>
<keyword evidence="11" id="KW-1185">Reference proteome</keyword>
<feature type="binding site" evidence="8">
    <location>
        <position position="113"/>
    </location>
    <ligand>
        <name>UDP-alpha-D-glucose</name>
        <dbReference type="ChEBI" id="CHEBI:58885"/>
    </ligand>
</feature>
<dbReference type="Pfam" id="PF03552">
    <property type="entry name" value="Cellulose_synt"/>
    <property type="match status" value="1"/>
</dbReference>
<name>A0A8K0N2T5_COCNU</name>
<dbReference type="GO" id="GO:0030244">
    <property type="term" value="P:cellulose biosynthetic process"/>
    <property type="evidence" value="ECO:0007669"/>
    <property type="project" value="InterPro"/>
</dbReference>
<reference evidence="10" key="1">
    <citation type="journal article" date="2017" name="Gigascience">
        <title>The genome draft of coconut (Cocos nucifera).</title>
        <authorList>
            <person name="Xiao Y."/>
            <person name="Xu P."/>
            <person name="Fan H."/>
            <person name="Baudouin L."/>
            <person name="Xia W."/>
            <person name="Bocs S."/>
            <person name="Xu J."/>
            <person name="Li Q."/>
            <person name="Guo A."/>
            <person name="Zhou L."/>
            <person name="Li J."/>
            <person name="Wu Y."/>
            <person name="Ma Z."/>
            <person name="Armero A."/>
            <person name="Issali A.E."/>
            <person name="Liu N."/>
            <person name="Peng M."/>
            <person name="Yang Y."/>
        </authorList>
    </citation>
    <scope>NUCLEOTIDE SEQUENCE</scope>
    <source>
        <tissue evidence="10">Spear leaf of Hainan Tall coconut</tissue>
    </source>
</reference>
<dbReference type="PANTHER" id="PTHR13301">
    <property type="entry name" value="X-BOX TRANSCRIPTION FACTOR-RELATED"/>
    <property type="match status" value="1"/>
</dbReference>
<evidence type="ECO:0000256" key="9">
    <source>
        <dbReference type="SAM" id="Phobius"/>
    </source>
</evidence>
<dbReference type="EMBL" id="CM017877">
    <property type="protein sequence ID" value="KAG1346417.1"/>
    <property type="molecule type" value="Genomic_DNA"/>
</dbReference>
<dbReference type="GO" id="GO:0071555">
    <property type="term" value="P:cell wall organization"/>
    <property type="evidence" value="ECO:0007669"/>
    <property type="project" value="UniProtKB-KW"/>
</dbReference>
<evidence type="ECO:0000256" key="6">
    <source>
        <dbReference type="ARBA" id="ARBA00023136"/>
    </source>
</evidence>
<sequence length="328" mass="37084">MTTLSTKPKTSTLHTLKVDPLAPYNRVHSLLYSLGILALLYHHCTTLLASPSFLSLLLLLADLVLAFMWGLVQPFRWRSVRRREFPDRLIDTVGRKNLPALDVFICTADPHKEPPMSVVSTALSVMAFDYPTDRLSVYVSDDGGSEVTLFAFMEAAMFARYWLPFCWENGLQERSPEVYFNSSIGGNSDKMKIGFRYGSLVEDYHTGYRLQCEGWKSIFCDPERPAFAGEAPKNLNDVLGQVKRWCIGLLEVAISNHNPLTYGIRNASLPMGLCYAYYAYWGSWCIPLTIYAFLPPLALAYQKRLFPEDTSSINFENWPDVANSVGEV</sequence>
<keyword evidence="3" id="KW-0808">Transferase</keyword>
<evidence type="ECO:0000256" key="3">
    <source>
        <dbReference type="ARBA" id="ARBA00022679"/>
    </source>
</evidence>
<dbReference type="GO" id="GO:0016020">
    <property type="term" value="C:membrane"/>
    <property type="evidence" value="ECO:0007669"/>
    <property type="project" value="InterPro"/>
</dbReference>
<evidence type="ECO:0000256" key="7">
    <source>
        <dbReference type="ARBA" id="ARBA00023316"/>
    </source>
</evidence>
<evidence type="ECO:0000256" key="1">
    <source>
        <dbReference type="ARBA" id="ARBA00004127"/>
    </source>
</evidence>
<feature type="binding site" evidence="8">
    <location>
        <position position="142"/>
    </location>
    <ligand>
        <name>UDP-alpha-D-glucose</name>
        <dbReference type="ChEBI" id="CHEBI:58885"/>
    </ligand>
</feature>
<feature type="transmembrane region" description="Helical" evidence="9">
    <location>
        <begin position="53"/>
        <end position="72"/>
    </location>
</feature>
<evidence type="ECO:0000313" key="11">
    <source>
        <dbReference type="Proteomes" id="UP000797356"/>
    </source>
</evidence>
<dbReference type="Gene3D" id="3.90.550.10">
    <property type="entry name" value="Spore Coat Polysaccharide Biosynthesis Protein SpsA, Chain A"/>
    <property type="match status" value="1"/>
</dbReference>
<keyword evidence="6 9" id="KW-0472">Membrane</keyword>
<feature type="transmembrane region" description="Helical" evidence="9">
    <location>
        <begin position="275"/>
        <end position="294"/>
    </location>
</feature>
<evidence type="ECO:0000256" key="2">
    <source>
        <dbReference type="ARBA" id="ARBA00022676"/>
    </source>
</evidence>
<accession>A0A8K0N2T5</accession>
<proteinExistence type="predicted"/>
<dbReference type="GO" id="GO:0071669">
    <property type="term" value="P:plant-type cell wall organization or biogenesis"/>
    <property type="evidence" value="ECO:0007669"/>
    <property type="project" value="UniProtKB-ARBA"/>
</dbReference>
<evidence type="ECO:0000256" key="4">
    <source>
        <dbReference type="ARBA" id="ARBA00022692"/>
    </source>
</evidence>
<evidence type="ECO:0000256" key="8">
    <source>
        <dbReference type="PIRSR" id="PIRSR605150-2"/>
    </source>
</evidence>